<name>Q2JE50_FRACC</name>
<reference evidence="5 6" key="1">
    <citation type="journal article" date="2007" name="Genome Res.">
        <title>Genome characteristics of facultatively symbiotic Frankia sp. strains reflect host range and host plant biogeography.</title>
        <authorList>
            <person name="Normand P."/>
            <person name="Lapierre P."/>
            <person name="Tisa L.S."/>
            <person name="Gogarten J.P."/>
            <person name="Alloisio N."/>
            <person name="Bagnarol E."/>
            <person name="Bassi C.A."/>
            <person name="Berry A.M."/>
            <person name="Bickhart D.M."/>
            <person name="Choisne N."/>
            <person name="Couloux A."/>
            <person name="Cournoyer B."/>
            <person name="Cruveiller S."/>
            <person name="Daubin V."/>
            <person name="Demange N."/>
            <person name="Francino M.P."/>
            <person name="Goltsman E."/>
            <person name="Huang Y."/>
            <person name="Kopp O.R."/>
            <person name="Labarre L."/>
            <person name="Lapidus A."/>
            <person name="Lavire C."/>
            <person name="Marechal J."/>
            <person name="Martinez M."/>
            <person name="Mastronunzio J.E."/>
            <person name="Mullin B.C."/>
            <person name="Niemann J."/>
            <person name="Pujic P."/>
            <person name="Rawnsley T."/>
            <person name="Rouy Z."/>
            <person name="Schenowitz C."/>
            <person name="Sellstedt A."/>
            <person name="Tavares F."/>
            <person name="Tomkins J.P."/>
            <person name="Vallenet D."/>
            <person name="Valverde C."/>
            <person name="Wall L.G."/>
            <person name="Wang Y."/>
            <person name="Medigue C."/>
            <person name="Benson D.R."/>
        </authorList>
    </citation>
    <scope>NUCLEOTIDE SEQUENCE [LARGE SCALE GENOMIC DNA]</scope>
    <source>
        <strain evidence="6">DSM 45818 / CECT 9043 / CcI3</strain>
    </source>
</reference>
<evidence type="ECO:0000256" key="1">
    <source>
        <dbReference type="ARBA" id="ARBA00022801"/>
    </source>
</evidence>
<dbReference type="Pfam" id="PF02156">
    <property type="entry name" value="Glyco_hydro_26"/>
    <property type="match status" value="1"/>
</dbReference>
<protein>
    <recommendedName>
        <fullName evidence="4">GH26 domain-containing protein</fullName>
    </recommendedName>
</protein>
<dbReference type="Gene3D" id="3.20.20.80">
    <property type="entry name" value="Glycosidases"/>
    <property type="match status" value="1"/>
</dbReference>
<evidence type="ECO:0000313" key="6">
    <source>
        <dbReference type="Proteomes" id="UP000001937"/>
    </source>
</evidence>
<keyword evidence="6" id="KW-1185">Reference proteome</keyword>
<dbReference type="STRING" id="106370.Francci3_1060"/>
<dbReference type="RefSeq" id="WP_011435510.1">
    <property type="nucleotide sequence ID" value="NC_007777.1"/>
</dbReference>
<keyword evidence="2 3" id="KW-0326">Glycosidase</keyword>
<evidence type="ECO:0000256" key="3">
    <source>
        <dbReference type="PROSITE-ProRule" id="PRU01100"/>
    </source>
</evidence>
<dbReference type="eggNOG" id="COG4124">
    <property type="taxonomic scope" value="Bacteria"/>
</dbReference>
<dbReference type="Proteomes" id="UP000001937">
    <property type="component" value="Chromosome"/>
</dbReference>
<feature type="active site" description="Proton donor" evidence="3">
    <location>
        <position position="170"/>
    </location>
</feature>
<dbReference type="KEGG" id="fra:Francci3_1060"/>
<dbReference type="AlphaFoldDB" id="Q2JE50"/>
<evidence type="ECO:0000256" key="2">
    <source>
        <dbReference type="ARBA" id="ARBA00023295"/>
    </source>
</evidence>
<dbReference type="OrthoDB" id="9816550at2"/>
<gene>
    <name evidence="5" type="ordered locus">Francci3_1060</name>
</gene>
<feature type="active site" description="Nucleophile" evidence="3">
    <location>
        <position position="282"/>
    </location>
</feature>
<evidence type="ECO:0000259" key="4">
    <source>
        <dbReference type="PROSITE" id="PS51764"/>
    </source>
</evidence>
<accession>Q2JE50</accession>
<dbReference type="SUPFAM" id="SSF51445">
    <property type="entry name" value="(Trans)glycosidases"/>
    <property type="match status" value="1"/>
</dbReference>
<dbReference type="PhylomeDB" id="Q2JE50"/>
<evidence type="ECO:0000313" key="5">
    <source>
        <dbReference type="EMBL" id="ABD10442.1"/>
    </source>
</evidence>
<dbReference type="InterPro" id="IPR022790">
    <property type="entry name" value="GH26_dom"/>
</dbReference>
<sequence length="351" mass="39314">MRPRPAPRGWGSAGRRTVRAARTRNRRAAHPLPLPLLLLLVIGLVAGGLSSCSNKPKPPQPGGVRWVSGANGNYPADVNLWSVFTGRKVDLAVVFTDRQDWTNLVSAGWPTQAFTRDKFPGGLSVAQPMFPKDGDEATCATGAYDNYWRQFGTTLTTFGRGDAFVRLGWEFNGDWFWWYPRDVETWKTCYRRTVLAIRSTAPHVRIDWNMTAHRDHLPVSGQDIWDAYPGDDYVDVVSIDSYDSYPASVSKTIWDRQCHLRSGLCTVIAFARAHGKKFAVPEWGLVRTTGGGGDNPYYIQKMYETFTANADALAYEAYFNNAEEGNVESSLYRPVLNPNAAERYLALFGDR</sequence>
<comment type="similarity">
    <text evidence="3">Belongs to the glycosyl hydrolase 26 family.</text>
</comment>
<dbReference type="EMBL" id="CP000249">
    <property type="protein sequence ID" value="ABD10442.1"/>
    <property type="molecule type" value="Genomic_DNA"/>
</dbReference>
<feature type="domain" description="GH26" evidence="4">
    <location>
        <begin position="27"/>
        <end position="351"/>
    </location>
</feature>
<organism evidence="5 6">
    <name type="scientific">Frankia casuarinae (strain DSM 45818 / CECT 9043 / HFP020203 / CcI3)</name>
    <dbReference type="NCBI Taxonomy" id="106370"/>
    <lineage>
        <taxon>Bacteria</taxon>
        <taxon>Bacillati</taxon>
        <taxon>Actinomycetota</taxon>
        <taxon>Actinomycetes</taxon>
        <taxon>Frankiales</taxon>
        <taxon>Frankiaceae</taxon>
        <taxon>Frankia</taxon>
    </lineage>
</organism>
<dbReference type="InterPro" id="IPR017853">
    <property type="entry name" value="GH"/>
</dbReference>
<dbReference type="HOGENOM" id="CLU_033703_0_0_11"/>
<dbReference type="GO" id="GO:0004553">
    <property type="term" value="F:hydrolase activity, hydrolyzing O-glycosyl compounds"/>
    <property type="evidence" value="ECO:0007669"/>
    <property type="project" value="InterPro"/>
</dbReference>
<proteinExistence type="inferred from homology"/>
<keyword evidence="1 3" id="KW-0378">Hydrolase</keyword>
<dbReference type="PROSITE" id="PS51764">
    <property type="entry name" value="GH26"/>
    <property type="match status" value="1"/>
</dbReference>